<dbReference type="Proteomes" id="UP000075714">
    <property type="component" value="Unassembled WGS sequence"/>
</dbReference>
<dbReference type="SUPFAM" id="SSF51101">
    <property type="entry name" value="Mannose-binding lectins"/>
    <property type="match status" value="1"/>
</dbReference>
<keyword evidence="3" id="KW-1185">Reference proteome</keyword>
<dbReference type="PANTHER" id="PTHR33589">
    <property type="entry name" value="OS11G0524900 PROTEIN"/>
    <property type="match status" value="1"/>
</dbReference>
<name>A0A150G744_GONPE</name>
<accession>A0A150G744</accession>
<organism evidence="2 3">
    <name type="scientific">Gonium pectorale</name>
    <name type="common">Green alga</name>
    <dbReference type="NCBI Taxonomy" id="33097"/>
    <lineage>
        <taxon>Eukaryota</taxon>
        <taxon>Viridiplantae</taxon>
        <taxon>Chlorophyta</taxon>
        <taxon>core chlorophytes</taxon>
        <taxon>Chlorophyceae</taxon>
        <taxon>CS clade</taxon>
        <taxon>Chlamydomonadales</taxon>
        <taxon>Volvocaceae</taxon>
        <taxon>Gonium</taxon>
    </lineage>
</organism>
<dbReference type="InterPro" id="IPR036404">
    <property type="entry name" value="Jacalin-like_lectin_dom_sf"/>
</dbReference>
<dbReference type="OrthoDB" id="540052at2759"/>
<dbReference type="EMBL" id="LSYV01000053">
    <property type="protein sequence ID" value="KXZ45641.1"/>
    <property type="molecule type" value="Genomic_DNA"/>
</dbReference>
<keyword evidence="1" id="KW-0430">Lectin</keyword>
<reference evidence="3" key="1">
    <citation type="journal article" date="2016" name="Nat. Commun.">
        <title>The Gonium pectorale genome demonstrates co-option of cell cycle regulation during the evolution of multicellularity.</title>
        <authorList>
            <person name="Hanschen E.R."/>
            <person name="Marriage T.N."/>
            <person name="Ferris P.J."/>
            <person name="Hamaji T."/>
            <person name="Toyoda A."/>
            <person name="Fujiyama A."/>
            <person name="Neme R."/>
            <person name="Noguchi H."/>
            <person name="Minakuchi Y."/>
            <person name="Suzuki M."/>
            <person name="Kawai-Toyooka H."/>
            <person name="Smith D.R."/>
            <person name="Sparks H."/>
            <person name="Anderson J."/>
            <person name="Bakaric R."/>
            <person name="Luria V."/>
            <person name="Karger A."/>
            <person name="Kirschner M.W."/>
            <person name="Durand P.M."/>
            <person name="Michod R.E."/>
            <person name="Nozaki H."/>
            <person name="Olson B.J."/>
        </authorList>
    </citation>
    <scope>NUCLEOTIDE SEQUENCE [LARGE SCALE GENOMIC DNA]</scope>
    <source>
        <strain evidence="3">NIES-2863</strain>
    </source>
</reference>
<evidence type="ECO:0000256" key="1">
    <source>
        <dbReference type="ARBA" id="ARBA00022734"/>
    </source>
</evidence>
<protein>
    <submittedName>
        <fullName evidence="2">Uncharacterized protein</fullName>
    </submittedName>
</protein>
<gene>
    <name evidence="2" type="ORF">GPECTOR_52g41</name>
</gene>
<dbReference type="InterPro" id="IPR052321">
    <property type="entry name" value="PolyBind_ProtTraffic"/>
</dbReference>
<dbReference type="Gene3D" id="2.100.10.30">
    <property type="entry name" value="Jacalin-like lectin domain"/>
    <property type="match status" value="1"/>
</dbReference>
<evidence type="ECO:0000313" key="2">
    <source>
        <dbReference type="EMBL" id="KXZ45641.1"/>
    </source>
</evidence>
<dbReference type="PANTHER" id="PTHR33589:SF3">
    <property type="entry name" value="ZYMOGEN GRANULE MEMBRANE PROTEIN 16-LIKE"/>
    <property type="match status" value="1"/>
</dbReference>
<dbReference type="GO" id="GO:0030246">
    <property type="term" value="F:carbohydrate binding"/>
    <property type="evidence" value="ECO:0007669"/>
    <property type="project" value="UniProtKB-KW"/>
</dbReference>
<comment type="caution">
    <text evidence="2">The sequence shown here is derived from an EMBL/GenBank/DDBJ whole genome shotgun (WGS) entry which is preliminary data.</text>
</comment>
<dbReference type="AlphaFoldDB" id="A0A150G744"/>
<proteinExistence type="predicted"/>
<evidence type="ECO:0000313" key="3">
    <source>
        <dbReference type="Proteomes" id="UP000075714"/>
    </source>
</evidence>
<sequence length="290" mass="29447">MGLSWSLVTAGDALDWYTSMDTRRGAYAAISLGGYFWVDIEDAHNATTAMAAQGSTCMRVALDSLNGEATIAHRFVPSTCSETAMAVCRAAADQRSSQLRERGVLPVDAVNVLWVPGPHALSVSRRLGSGPFGGACAFAIGPINSDDVTAGTDGSVGGSANLLHQLSSVSISMTIQPSNSTDSVAVVGALKLGLLGSVDAPEPAAAGVASSDGWHSVELSPGEVVVAVSGCAGGFVERLVLHTSAGRMWTTPFSAASLCSVPFMEVAPPGAYLVGVQWGSGDGGNGRGGF</sequence>